<feature type="chain" id="PRO_5043662834" evidence="1">
    <location>
        <begin position="23"/>
        <end position="189"/>
    </location>
</feature>
<accession>A0AAV2PBY8</accession>
<protein>
    <submittedName>
        <fullName evidence="2">Uncharacterized protein</fullName>
    </submittedName>
</protein>
<evidence type="ECO:0000313" key="2">
    <source>
        <dbReference type="EMBL" id="CAL1689534.1"/>
    </source>
</evidence>
<proteinExistence type="predicted"/>
<keyword evidence="1" id="KW-0732">Signal</keyword>
<evidence type="ECO:0000313" key="3">
    <source>
        <dbReference type="Proteomes" id="UP001497644"/>
    </source>
</evidence>
<keyword evidence="3" id="KW-1185">Reference proteome</keyword>
<dbReference type="EMBL" id="OZ034832">
    <property type="protein sequence ID" value="CAL1689534.1"/>
    <property type="molecule type" value="Genomic_DNA"/>
</dbReference>
<evidence type="ECO:0000256" key="1">
    <source>
        <dbReference type="SAM" id="SignalP"/>
    </source>
</evidence>
<reference evidence="2" key="1">
    <citation type="submission" date="2024-04" db="EMBL/GenBank/DDBJ databases">
        <authorList>
            <consortium name="Molecular Ecology Group"/>
        </authorList>
    </citation>
    <scope>NUCLEOTIDE SEQUENCE</scope>
</reference>
<gene>
    <name evidence="2" type="ORF">LPLAT_LOCUS14442</name>
</gene>
<sequence length="189" mass="21200">MMTRVYLLVSLVFYCVSNSALSEPTTWLMQGDVFTDEEATSKLVQLDSHKSYFPVNTRAEVSYTARPDKLVSCVIAASVHQNGHVSVVEGGYGTKKVRIRYSTEINKPDVFFVLVQAAKRESVHVEGDLARSTRLGIAYEPMRNWTLAEIKDALRNVTSSQFPPSSISAASRKKNFAKHQRFKQLNLPV</sequence>
<organism evidence="2 3">
    <name type="scientific">Lasius platythorax</name>
    <dbReference type="NCBI Taxonomy" id="488582"/>
    <lineage>
        <taxon>Eukaryota</taxon>
        <taxon>Metazoa</taxon>
        <taxon>Ecdysozoa</taxon>
        <taxon>Arthropoda</taxon>
        <taxon>Hexapoda</taxon>
        <taxon>Insecta</taxon>
        <taxon>Pterygota</taxon>
        <taxon>Neoptera</taxon>
        <taxon>Endopterygota</taxon>
        <taxon>Hymenoptera</taxon>
        <taxon>Apocrita</taxon>
        <taxon>Aculeata</taxon>
        <taxon>Formicoidea</taxon>
        <taxon>Formicidae</taxon>
        <taxon>Formicinae</taxon>
        <taxon>Lasius</taxon>
        <taxon>Lasius</taxon>
    </lineage>
</organism>
<feature type="signal peptide" evidence="1">
    <location>
        <begin position="1"/>
        <end position="22"/>
    </location>
</feature>
<name>A0AAV2PBY8_9HYME</name>
<dbReference type="Proteomes" id="UP001497644">
    <property type="component" value="Chromosome 9"/>
</dbReference>
<dbReference type="AlphaFoldDB" id="A0AAV2PBY8"/>